<sequence length="170" mass="18363">MATTLSDLSVPIFVQMLTSLSGLLDKAAAFAEAKKVDPKVLLDSRLAPDMFALARQVQLATDFAKGPCSRLVGIDPPKYPDVETSISELKERIAKTISFVTGLDKAVIDAAADKDVTITVAGQPMTFKGKAYLAHMALPNFYFHVTMAYAILRENGLDIGKRDYVGKVPA</sequence>
<dbReference type="InterPro" id="IPR018531">
    <property type="entry name" value="DUF1993"/>
</dbReference>
<dbReference type="AlphaFoldDB" id="A0A4D7AYQ8"/>
<dbReference type="EMBL" id="CP039690">
    <property type="protein sequence ID" value="QCI65431.1"/>
    <property type="molecule type" value="Genomic_DNA"/>
</dbReference>
<dbReference type="PANTHER" id="PTHR36922:SF1">
    <property type="entry name" value="DUF1993 DOMAIN-CONTAINING PROTEIN"/>
    <property type="match status" value="1"/>
</dbReference>
<dbReference type="SUPFAM" id="SSF109854">
    <property type="entry name" value="DinB/YfiT-like putative metalloenzymes"/>
    <property type="match status" value="1"/>
</dbReference>
<keyword evidence="2" id="KW-1185">Reference proteome</keyword>
<dbReference type="Gene3D" id="1.20.120.450">
    <property type="entry name" value="dinb family like domain"/>
    <property type="match status" value="1"/>
</dbReference>
<dbReference type="InterPro" id="IPR034660">
    <property type="entry name" value="DinB/YfiT-like"/>
</dbReference>
<protein>
    <submittedName>
        <fullName evidence="1">DUF1993 domain-containing protein</fullName>
    </submittedName>
</protein>
<accession>A0A4D7AYQ8</accession>
<dbReference type="OrthoDB" id="338237at2"/>
<dbReference type="Proteomes" id="UP000298781">
    <property type="component" value="Chromosome"/>
</dbReference>
<reference evidence="1 2" key="1">
    <citation type="submission" date="2019-04" db="EMBL/GenBank/DDBJ databases">
        <title>Phreatobacter aquaticus sp. nov.</title>
        <authorList>
            <person name="Choi A."/>
        </authorList>
    </citation>
    <scope>NUCLEOTIDE SEQUENCE [LARGE SCALE GENOMIC DNA]</scope>
    <source>
        <strain evidence="1 2">KCTC 52518</strain>
    </source>
</reference>
<name>A0A4D7AYQ8_9HYPH</name>
<dbReference type="RefSeq" id="WP_136960878.1">
    <property type="nucleotide sequence ID" value="NZ_CP039690.1"/>
</dbReference>
<dbReference type="PANTHER" id="PTHR36922">
    <property type="entry name" value="BLL2446 PROTEIN"/>
    <property type="match status" value="1"/>
</dbReference>
<dbReference type="Pfam" id="PF09351">
    <property type="entry name" value="DUF1993"/>
    <property type="match status" value="1"/>
</dbReference>
<proteinExistence type="predicted"/>
<gene>
    <name evidence="1" type="ORF">E8M01_15165</name>
</gene>
<dbReference type="KEGG" id="pstg:E8M01_15165"/>
<organism evidence="1 2">
    <name type="scientific">Phreatobacter stygius</name>
    <dbReference type="NCBI Taxonomy" id="1940610"/>
    <lineage>
        <taxon>Bacteria</taxon>
        <taxon>Pseudomonadati</taxon>
        <taxon>Pseudomonadota</taxon>
        <taxon>Alphaproteobacteria</taxon>
        <taxon>Hyphomicrobiales</taxon>
        <taxon>Phreatobacteraceae</taxon>
        <taxon>Phreatobacter</taxon>
    </lineage>
</organism>
<evidence type="ECO:0000313" key="2">
    <source>
        <dbReference type="Proteomes" id="UP000298781"/>
    </source>
</evidence>
<evidence type="ECO:0000313" key="1">
    <source>
        <dbReference type="EMBL" id="QCI65431.1"/>
    </source>
</evidence>